<protein>
    <submittedName>
        <fullName evidence="5">Energy-coupling factor transporter transmembrane protein EcfT</fullName>
    </submittedName>
</protein>
<accession>A0A6I3JGG8</accession>
<dbReference type="CDD" id="cd16914">
    <property type="entry name" value="EcfT"/>
    <property type="match status" value="1"/>
</dbReference>
<evidence type="ECO:0000256" key="1">
    <source>
        <dbReference type="ARBA" id="ARBA00004141"/>
    </source>
</evidence>
<evidence type="ECO:0000256" key="3">
    <source>
        <dbReference type="ARBA" id="ARBA00022989"/>
    </source>
</evidence>
<name>A0A6I3JGG8_9ACTN</name>
<organism evidence="5 6">
    <name type="scientific">Nocardioides marmotae</name>
    <dbReference type="NCBI Taxonomy" id="2663857"/>
    <lineage>
        <taxon>Bacteria</taxon>
        <taxon>Bacillati</taxon>
        <taxon>Actinomycetota</taxon>
        <taxon>Actinomycetes</taxon>
        <taxon>Propionibacteriales</taxon>
        <taxon>Nocardioidaceae</taxon>
        <taxon>Nocardioides</taxon>
    </lineage>
</organism>
<keyword evidence="4" id="KW-0472">Membrane</keyword>
<proteinExistence type="predicted"/>
<dbReference type="Pfam" id="PF02361">
    <property type="entry name" value="CbiQ"/>
    <property type="match status" value="1"/>
</dbReference>
<reference evidence="5 6" key="1">
    <citation type="submission" date="2019-10" db="EMBL/GenBank/DDBJ databases">
        <title>Nocardioides novel species isolated from the excrement of Marmot.</title>
        <authorList>
            <person name="Zhang G."/>
        </authorList>
    </citation>
    <scope>NUCLEOTIDE SEQUENCE [LARGE SCALE GENOMIC DNA]</scope>
    <source>
        <strain evidence="6">zg-579</strain>
    </source>
</reference>
<comment type="subcellular location">
    <subcellularLocation>
        <location evidence="1">Membrane</location>
        <topology evidence="1">Multi-pass membrane protein</topology>
    </subcellularLocation>
</comment>
<evidence type="ECO:0000256" key="4">
    <source>
        <dbReference type="ARBA" id="ARBA00023136"/>
    </source>
</evidence>
<dbReference type="InterPro" id="IPR003339">
    <property type="entry name" value="ABC/ECF_trnsptr_transmembrane"/>
</dbReference>
<dbReference type="Proteomes" id="UP000433406">
    <property type="component" value="Unassembled WGS sequence"/>
</dbReference>
<evidence type="ECO:0000313" key="5">
    <source>
        <dbReference type="EMBL" id="MTB97135.1"/>
    </source>
</evidence>
<dbReference type="PANTHER" id="PTHR33514:SF15">
    <property type="entry name" value="COBALT TRANSPORT PROTEIN"/>
    <property type="match status" value="1"/>
</dbReference>
<keyword evidence="2 5" id="KW-0812">Transmembrane</keyword>
<dbReference type="GO" id="GO:0005886">
    <property type="term" value="C:plasma membrane"/>
    <property type="evidence" value="ECO:0007669"/>
    <property type="project" value="TreeGrafter"/>
</dbReference>
<evidence type="ECO:0000256" key="2">
    <source>
        <dbReference type="ARBA" id="ARBA00022692"/>
    </source>
</evidence>
<keyword evidence="3" id="KW-1133">Transmembrane helix</keyword>
<dbReference type="EMBL" id="WLCI01000019">
    <property type="protein sequence ID" value="MTB97135.1"/>
    <property type="molecule type" value="Genomic_DNA"/>
</dbReference>
<sequence>MTARTVPATGSGGGVQGVRARARAARLPRDLHPVAWYAWAIGLATAASSTTNPLVLGLLLAVATLVVVARRSDQPWAASFRLYLWLALFVLVLRVVFRIVFGGSYPGTVLLDLPEIPLPDWVLGVRLLGPLTQEGLLSGVYDGLRLATIIVCIGAANALANPKRLLRSVPPALHEVGTALVVAVTVLPQLADSVRRVRAAQQLRAGEERRVRGLRRVLVPVLEDALERSLALAAGMDARGYGRAPGQTRRERWTTGALLLVGLGGICVGVYGVLDQTAPRVLAAPMLVLGVVVAVAGLVSAGRRVDRTRYRADRWRWPELVVVASGVVVGVVGVWAARNQVPIAYPDLTRVPEISLALLLGVLVGALAAVVAPEPRTVAA</sequence>
<dbReference type="AlphaFoldDB" id="A0A6I3JGG8"/>
<evidence type="ECO:0000313" key="6">
    <source>
        <dbReference type="Proteomes" id="UP000433406"/>
    </source>
</evidence>
<dbReference type="PANTHER" id="PTHR33514">
    <property type="entry name" value="PROTEIN ABCI12, CHLOROPLASTIC"/>
    <property type="match status" value="1"/>
</dbReference>
<gene>
    <name evidence="5" type="ORF">GGQ22_18865</name>
</gene>
<keyword evidence="6" id="KW-1185">Reference proteome</keyword>
<comment type="caution">
    <text evidence="5">The sequence shown here is derived from an EMBL/GenBank/DDBJ whole genome shotgun (WGS) entry which is preliminary data.</text>
</comment>